<name>A0A1M4U7N7_9CLOT</name>
<keyword evidence="1" id="KW-1133">Transmembrane helix</keyword>
<dbReference type="OrthoDB" id="384721at2"/>
<proteinExistence type="predicted"/>
<dbReference type="Proteomes" id="UP000184035">
    <property type="component" value="Unassembled WGS sequence"/>
</dbReference>
<feature type="transmembrane region" description="Helical" evidence="1">
    <location>
        <begin position="24"/>
        <end position="51"/>
    </location>
</feature>
<evidence type="ECO:0000313" key="3">
    <source>
        <dbReference type="EMBL" id="SHE52616.1"/>
    </source>
</evidence>
<dbReference type="GO" id="GO:0008081">
    <property type="term" value="F:phosphoric diester hydrolase activity"/>
    <property type="evidence" value="ECO:0007669"/>
    <property type="project" value="InterPro"/>
</dbReference>
<feature type="transmembrane region" description="Helical" evidence="1">
    <location>
        <begin position="178"/>
        <end position="202"/>
    </location>
</feature>
<dbReference type="InterPro" id="IPR018476">
    <property type="entry name" value="GlyceroP-diester-Pdiesterase_M"/>
</dbReference>
<dbReference type="Gene3D" id="3.20.20.190">
    <property type="entry name" value="Phosphatidylinositol (PI) phosphodiesterase"/>
    <property type="match status" value="1"/>
</dbReference>
<dbReference type="Pfam" id="PF03009">
    <property type="entry name" value="GDPD"/>
    <property type="match status" value="1"/>
</dbReference>
<accession>A0A1M4U7N7</accession>
<dbReference type="Pfam" id="PF10110">
    <property type="entry name" value="GPDPase_memb"/>
    <property type="match status" value="1"/>
</dbReference>
<feature type="transmembrane region" description="Helical" evidence="1">
    <location>
        <begin position="339"/>
        <end position="357"/>
    </location>
</feature>
<keyword evidence="1" id="KW-0812">Transmembrane</keyword>
<evidence type="ECO:0000259" key="2">
    <source>
        <dbReference type="PROSITE" id="PS51704"/>
    </source>
</evidence>
<keyword evidence="1" id="KW-0472">Membrane</keyword>
<dbReference type="PROSITE" id="PS51704">
    <property type="entry name" value="GP_PDE"/>
    <property type="match status" value="1"/>
</dbReference>
<feature type="domain" description="GP-PDE" evidence="2">
    <location>
        <begin position="368"/>
        <end position="593"/>
    </location>
</feature>
<reference evidence="3 4" key="1">
    <citation type="submission" date="2016-11" db="EMBL/GenBank/DDBJ databases">
        <authorList>
            <person name="Jaros S."/>
            <person name="Januszkiewicz K."/>
            <person name="Wedrychowicz H."/>
        </authorList>
    </citation>
    <scope>NUCLEOTIDE SEQUENCE [LARGE SCALE GENOMIC DNA]</scope>
    <source>
        <strain evidence="3 4">DSM 2631</strain>
    </source>
</reference>
<feature type="transmembrane region" description="Helical" evidence="1">
    <location>
        <begin position="128"/>
        <end position="147"/>
    </location>
</feature>
<keyword evidence="4" id="KW-1185">Reference proteome</keyword>
<dbReference type="AlphaFoldDB" id="A0A1M4U7N7"/>
<evidence type="ECO:0000313" key="4">
    <source>
        <dbReference type="Proteomes" id="UP000184035"/>
    </source>
</evidence>
<gene>
    <name evidence="3" type="ORF">SAMN05443638_10472</name>
</gene>
<dbReference type="InterPro" id="IPR030395">
    <property type="entry name" value="GP_PDE_dom"/>
</dbReference>
<feature type="transmembrane region" description="Helical" evidence="1">
    <location>
        <begin position="272"/>
        <end position="299"/>
    </location>
</feature>
<sequence>MFINDEKGYYKPLIKESFKNFKEIFLKVLIFEGIFKTLTSFILIPGIALLFHKIMKSIGKVTVFNEGVFKVGLNLKGFLGILFIGIICVLIIFIEFGVLVVFSEKQYFNKPVSILTACIISLKRFPRIFGIGLIQFGIYLFLILPFTDLFFNSSLLSKITLPKFIEDEIFKSTLYLSIYVFFMILGIYMFLRWCFTIHSIIIEKRKITASIKRSVVLTRKKHIKIILSLFLVNIIAIVLLAILLIILIFIFYKVSNLLDINILGGNLDYISTVLIVETYFFISLIATPFNIVILTNIYYKIRIELGENLKDEINDVNIGNLKIIDGKLYDNINKKRKSLFLIFTVFVTISITVGYFFTDNMEILTRNTLVAAHRGDSIYYPENSLGAIKDAINEGANYVEIDLQETLDGQVVVFHDKNLKRLTGVNKNLSEMTYREIEALNLGKNQKIPTFEEVLKTCKGKIKVLAELKPYYKSTRESLANKAINLIKNFEMESSCNIQSLDYESLKIVRKIEPSIKIGYIFYIAAGEVEKLDVDFYSVEQSIINKTLVRKIHSSGKKIWSWTVNDVDDMDEMMFLNVDGIITDNLKGFKEAISLKYIEEAE</sequence>
<dbReference type="PANTHER" id="PTHR46211:SF8">
    <property type="entry name" value="PHOSPHODIESTERASE"/>
    <property type="match status" value="1"/>
</dbReference>
<dbReference type="InterPro" id="IPR017946">
    <property type="entry name" value="PLC-like_Pdiesterase_TIM-brl"/>
</dbReference>
<dbReference type="GO" id="GO:0006629">
    <property type="term" value="P:lipid metabolic process"/>
    <property type="evidence" value="ECO:0007669"/>
    <property type="project" value="InterPro"/>
</dbReference>
<dbReference type="PANTHER" id="PTHR46211">
    <property type="entry name" value="GLYCEROPHOSPHORYL DIESTER PHOSPHODIESTERASE"/>
    <property type="match status" value="1"/>
</dbReference>
<feature type="transmembrane region" description="Helical" evidence="1">
    <location>
        <begin position="78"/>
        <end position="102"/>
    </location>
</feature>
<dbReference type="RefSeq" id="WP_072893143.1">
    <property type="nucleotide sequence ID" value="NZ_FQVM01000004.1"/>
</dbReference>
<dbReference type="EMBL" id="FQVM01000004">
    <property type="protein sequence ID" value="SHE52616.1"/>
    <property type="molecule type" value="Genomic_DNA"/>
</dbReference>
<feature type="transmembrane region" description="Helical" evidence="1">
    <location>
        <begin position="223"/>
        <end position="252"/>
    </location>
</feature>
<dbReference type="SUPFAM" id="SSF51695">
    <property type="entry name" value="PLC-like phosphodiesterases"/>
    <property type="match status" value="1"/>
</dbReference>
<dbReference type="CDD" id="cd08579">
    <property type="entry name" value="GDPD_memb_like"/>
    <property type="match status" value="1"/>
</dbReference>
<organism evidence="3 4">
    <name type="scientific">Clostridium fallax</name>
    <dbReference type="NCBI Taxonomy" id="1533"/>
    <lineage>
        <taxon>Bacteria</taxon>
        <taxon>Bacillati</taxon>
        <taxon>Bacillota</taxon>
        <taxon>Clostridia</taxon>
        <taxon>Eubacteriales</taxon>
        <taxon>Clostridiaceae</taxon>
        <taxon>Clostridium</taxon>
    </lineage>
</organism>
<dbReference type="STRING" id="1533.SAMN05443638_10472"/>
<protein>
    <submittedName>
        <fullName evidence="3">Glycerophosphoryl diester phosphodiesterase</fullName>
    </submittedName>
</protein>
<evidence type="ECO:0000256" key="1">
    <source>
        <dbReference type="SAM" id="Phobius"/>
    </source>
</evidence>